<evidence type="ECO:0000313" key="2">
    <source>
        <dbReference type="Proteomes" id="UP000515512"/>
    </source>
</evidence>
<proteinExistence type="predicted"/>
<dbReference type="RefSeq" id="WP_181580141.1">
    <property type="nucleotide sequence ID" value="NZ_CP059399.1"/>
</dbReference>
<keyword evidence="2" id="KW-1185">Reference proteome</keyword>
<accession>A0A7D6VCE7</accession>
<protein>
    <submittedName>
        <fullName evidence="1">Uncharacterized protein</fullName>
    </submittedName>
</protein>
<reference evidence="1 2" key="1">
    <citation type="submission" date="2020-07" db="EMBL/GenBank/DDBJ databases">
        <authorList>
            <person name="Zhuang K."/>
            <person name="Ran Y."/>
        </authorList>
    </citation>
    <scope>NUCLEOTIDE SEQUENCE [LARGE SCALE GENOMIC DNA]</scope>
    <source>
        <strain evidence="1 2">WCH-YHL-001</strain>
    </source>
</reference>
<evidence type="ECO:0000313" key="1">
    <source>
        <dbReference type="EMBL" id="QLY28935.1"/>
    </source>
</evidence>
<dbReference type="EMBL" id="CP059399">
    <property type="protein sequence ID" value="QLY28935.1"/>
    <property type="molecule type" value="Genomic_DNA"/>
</dbReference>
<sequence>MDCAELARRTRDDARLLAERAQALRDIADRVGGAGTAPDWFERTVGEHIERCLIAAGDLAEAADRLDEHARAISSVRTAGPVVRVAVPGMGRL</sequence>
<name>A0A7D6VCE7_9NOCA</name>
<organism evidence="1 2">
    <name type="scientific">Nocardia huaxiensis</name>
    <dbReference type="NCBI Taxonomy" id="2755382"/>
    <lineage>
        <taxon>Bacteria</taxon>
        <taxon>Bacillati</taxon>
        <taxon>Actinomycetota</taxon>
        <taxon>Actinomycetes</taxon>
        <taxon>Mycobacteriales</taxon>
        <taxon>Nocardiaceae</taxon>
        <taxon>Nocardia</taxon>
    </lineage>
</organism>
<dbReference type="KEGG" id="nhu:H0264_26905"/>
<dbReference type="Proteomes" id="UP000515512">
    <property type="component" value="Chromosome"/>
</dbReference>
<gene>
    <name evidence="1" type="ORF">H0264_26905</name>
</gene>
<dbReference type="AlphaFoldDB" id="A0A7D6VCE7"/>